<evidence type="ECO:0000313" key="4">
    <source>
        <dbReference type="Proteomes" id="UP000837857"/>
    </source>
</evidence>
<gene>
    <name evidence="3" type="ORF">IPOD504_LOCUS9591</name>
</gene>
<feature type="non-terminal residue" evidence="3">
    <location>
        <position position="1"/>
    </location>
</feature>
<reference evidence="3" key="1">
    <citation type="submission" date="2022-03" db="EMBL/GenBank/DDBJ databases">
        <authorList>
            <person name="Martin H S."/>
        </authorList>
    </citation>
    <scope>NUCLEOTIDE SEQUENCE</scope>
</reference>
<evidence type="ECO:0000256" key="2">
    <source>
        <dbReference type="SAM" id="Phobius"/>
    </source>
</evidence>
<proteinExistence type="predicted"/>
<keyword evidence="4" id="KW-1185">Reference proteome</keyword>
<evidence type="ECO:0000313" key="3">
    <source>
        <dbReference type="EMBL" id="CAH2056359.1"/>
    </source>
</evidence>
<feature type="region of interest" description="Disordered" evidence="1">
    <location>
        <begin position="73"/>
        <end position="98"/>
    </location>
</feature>
<evidence type="ECO:0000256" key="1">
    <source>
        <dbReference type="SAM" id="MobiDB-lite"/>
    </source>
</evidence>
<dbReference type="Proteomes" id="UP000837857">
    <property type="component" value="Chromosome 23"/>
</dbReference>
<protein>
    <submittedName>
        <fullName evidence="3">Uncharacterized protein</fullName>
    </submittedName>
</protein>
<dbReference type="EMBL" id="OW152835">
    <property type="protein sequence ID" value="CAH2056359.1"/>
    <property type="molecule type" value="Genomic_DNA"/>
</dbReference>
<keyword evidence="2" id="KW-0472">Membrane</keyword>
<keyword evidence="2" id="KW-1133">Transmembrane helix</keyword>
<accession>A0ABN8IFC8</accession>
<sequence>MDARVYHRIHALRQSGDSEPEEALKSIKWQERHTAFLVWCVWLTVMSAMLNGDVAWRAVTSFCETAMVKKEAAEMGRARTDPHRGRSHRGEGTLRYGP</sequence>
<organism evidence="3 4">
    <name type="scientific">Iphiclides podalirius</name>
    <name type="common">scarce swallowtail</name>
    <dbReference type="NCBI Taxonomy" id="110791"/>
    <lineage>
        <taxon>Eukaryota</taxon>
        <taxon>Metazoa</taxon>
        <taxon>Ecdysozoa</taxon>
        <taxon>Arthropoda</taxon>
        <taxon>Hexapoda</taxon>
        <taxon>Insecta</taxon>
        <taxon>Pterygota</taxon>
        <taxon>Neoptera</taxon>
        <taxon>Endopterygota</taxon>
        <taxon>Lepidoptera</taxon>
        <taxon>Glossata</taxon>
        <taxon>Ditrysia</taxon>
        <taxon>Papilionoidea</taxon>
        <taxon>Papilionidae</taxon>
        <taxon>Papilioninae</taxon>
        <taxon>Iphiclides</taxon>
    </lineage>
</organism>
<keyword evidence="2" id="KW-0812">Transmembrane</keyword>
<feature type="compositionally biased region" description="Basic and acidic residues" evidence="1">
    <location>
        <begin position="73"/>
        <end position="92"/>
    </location>
</feature>
<feature type="transmembrane region" description="Helical" evidence="2">
    <location>
        <begin position="34"/>
        <end position="52"/>
    </location>
</feature>
<name>A0ABN8IFC8_9NEOP</name>